<dbReference type="PIRSF" id="PIRSF036893">
    <property type="entry name" value="Lipocalin_ApoD"/>
    <property type="match status" value="1"/>
</dbReference>
<comment type="function">
    <text evidence="2">Involved in the storage or transport of lipids necessary for membrane maintenance under stressful conditions. Displays a binding preference for lysophospholipids.</text>
</comment>
<evidence type="ECO:0000259" key="4">
    <source>
        <dbReference type="Pfam" id="PF08212"/>
    </source>
</evidence>
<dbReference type="PRINTS" id="PR01171">
    <property type="entry name" value="BCTLIPOCALIN"/>
</dbReference>
<dbReference type="EMBL" id="LDSL01000030">
    <property type="protein sequence ID" value="KTT25992.1"/>
    <property type="molecule type" value="Genomic_DNA"/>
</dbReference>
<dbReference type="PANTHER" id="PTHR10612:SF34">
    <property type="entry name" value="APOLIPOPROTEIN D"/>
    <property type="match status" value="1"/>
</dbReference>
<keyword evidence="2" id="KW-0732">Signal</keyword>
<keyword evidence="3" id="KW-0564">Palmitate</keyword>
<dbReference type="PROSITE" id="PS00213">
    <property type="entry name" value="LIPOCALIN"/>
    <property type="match status" value="1"/>
</dbReference>
<dbReference type="InterPro" id="IPR047202">
    <property type="entry name" value="Lipocalin_Blc-like_dom"/>
</dbReference>
<keyword evidence="6" id="KW-1185">Reference proteome</keyword>
<dbReference type="InterPro" id="IPR002446">
    <property type="entry name" value="Lipocalin_bac"/>
</dbReference>
<dbReference type="GO" id="GO:0006950">
    <property type="term" value="P:response to stress"/>
    <property type="evidence" value="ECO:0007669"/>
    <property type="project" value="UniProtKB-ARBA"/>
</dbReference>
<keyword evidence="2" id="KW-0446">Lipid-binding</keyword>
<dbReference type="InterPro" id="IPR000566">
    <property type="entry name" value="Lipocln_cytosolic_FA-bd_dom"/>
</dbReference>
<dbReference type="InterPro" id="IPR022272">
    <property type="entry name" value="Lipocalin_CS"/>
</dbReference>
<name>A0A147H7W3_9BURK</name>
<dbReference type="PANTHER" id="PTHR10612">
    <property type="entry name" value="APOLIPOPROTEIN D"/>
    <property type="match status" value="1"/>
</dbReference>
<feature type="domain" description="Lipocalin/cytosolic fatty-acid binding" evidence="4">
    <location>
        <begin position="38"/>
        <end position="179"/>
    </location>
</feature>
<comment type="subcellular location">
    <subcellularLocation>
        <location evidence="2">Cell outer membrane</location>
    </subcellularLocation>
</comment>
<dbReference type="AlphaFoldDB" id="A0A147H7W3"/>
<dbReference type="GO" id="GO:0008289">
    <property type="term" value="F:lipid binding"/>
    <property type="evidence" value="ECO:0007669"/>
    <property type="project" value="UniProtKB-UniRule"/>
</dbReference>
<evidence type="ECO:0000313" key="6">
    <source>
        <dbReference type="Proteomes" id="UP000072741"/>
    </source>
</evidence>
<evidence type="ECO:0000256" key="1">
    <source>
        <dbReference type="ARBA" id="ARBA00006889"/>
    </source>
</evidence>
<evidence type="ECO:0000313" key="5">
    <source>
        <dbReference type="EMBL" id="KTT25992.1"/>
    </source>
</evidence>
<dbReference type="SUPFAM" id="SSF50814">
    <property type="entry name" value="Lipocalins"/>
    <property type="match status" value="1"/>
</dbReference>
<feature type="lipid moiety-binding region" description="S-diacylglycerol cysteine" evidence="3">
    <location>
        <position position="25"/>
    </location>
</feature>
<keyword evidence="2 3" id="KW-0449">Lipoprotein</keyword>
<keyword evidence="2" id="KW-0998">Cell outer membrane</keyword>
<organism evidence="5 6">
    <name type="scientific">Pseudacidovorax intermedius</name>
    <dbReference type="NCBI Taxonomy" id="433924"/>
    <lineage>
        <taxon>Bacteria</taxon>
        <taxon>Pseudomonadati</taxon>
        <taxon>Pseudomonadota</taxon>
        <taxon>Betaproteobacteria</taxon>
        <taxon>Burkholderiales</taxon>
        <taxon>Comamonadaceae</taxon>
        <taxon>Pseudacidovorax</taxon>
    </lineage>
</organism>
<gene>
    <name evidence="5" type="ORF">NS331_04370</name>
</gene>
<comment type="subunit">
    <text evidence="2">Homodimer.</text>
</comment>
<evidence type="ECO:0000256" key="3">
    <source>
        <dbReference type="PIRSR" id="PIRSR036893-52"/>
    </source>
</evidence>
<comment type="similarity">
    <text evidence="1 2">Belongs to the calycin superfamily. Lipocalin family.</text>
</comment>
<dbReference type="CDD" id="cd19438">
    <property type="entry name" value="lipocalin_Blc-like"/>
    <property type="match status" value="1"/>
</dbReference>
<dbReference type="Pfam" id="PF08212">
    <property type="entry name" value="Lipocalin_2"/>
    <property type="match status" value="1"/>
</dbReference>
<proteinExistence type="inferred from homology"/>
<feature type="signal peptide" evidence="2">
    <location>
        <begin position="1"/>
        <end position="28"/>
    </location>
</feature>
<protein>
    <recommendedName>
        <fullName evidence="2">Outer membrane lipoprotein Blc</fullName>
    </recommendedName>
</protein>
<dbReference type="InterPro" id="IPR012674">
    <property type="entry name" value="Calycin"/>
</dbReference>
<sequence>MSPSSRRRLRNLCLGLAAVAILAGCATSKPPIPRMQQVDLQRFMGDWYVIGNIPTLPERDAYNAVESYSLAADGRIDTRFRYREGGFDGALKTMNPVGTVVPGTGNAVWGMQFVWPIKAEYVIVDVDPAYQLTIIGRTARDYAWIMARQPTIAESRYAAAVERLKALGYDTSKLRRVPQRWPES</sequence>
<dbReference type="PROSITE" id="PS51257">
    <property type="entry name" value="PROKAR_LIPOPROTEIN"/>
    <property type="match status" value="1"/>
</dbReference>
<dbReference type="InterPro" id="IPR022271">
    <property type="entry name" value="Lipocalin_ApoD"/>
</dbReference>
<comment type="caution">
    <text evidence="5">The sequence shown here is derived from an EMBL/GenBank/DDBJ whole genome shotgun (WGS) entry which is preliminary data.</text>
</comment>
<feature type="lipid moiety-binding region" description="N-palmitoyl cysteine" evidence="3">
    <location>
        <position position="25"/>
    </location>
</feature>
<dbReference type="Proteomes" id="UP000072741">
    <property type="component" value="Unassembled WGS sequence"/>
</dbReference>
<dbReference type="GO" id="GO:0009279">
    <property type="term" value="C:cell outer membrane"/>
    <property type="evidence" value="ECO:0007669"/>
    <property type="project" value="UniProtKB-SubCell"/>
</dbReference>
<feature type="chain" id="PRO_5013435741" description="Outer membrane lipoprotein Blc" evidence="2">
    <location>
        <begin position="29"/>
        <end position="184"/>
    </location>
</feature>
<evidence type="ECO:0000256" key="2">
    <source>
        <dbReference type="PIRNR" id="PIRNR036893"/>
    </source>
</evidence>
<keyword evidence="2" id="KW-0472">Membrane</keyword>
<dbReference type="Gene3D" id="2.40.128.20">
    <property type="match status" value="1"/>
</dbReference>
<reference evidence="5 6" key="1">
    <citation type="journal article" date="2016" name="Front. Microbiol.">
        <title>Genomic Resource of Rice Seed Associated Bacteria.</title>
        <authorList>
            <person name="Midha S."/>
            <person name="Bansal K."/>
            <person name="Sharma S."/>
            <person name="Kumar N."/>
            <person name="Patil P.P."/>
            <person name="Chaudhry V."/>
            <person name="Patil P.B."/>
        </authorList>
    </citation>
    <scope>NUCLEOTIDE SEQUENCE [LARGE SCALE GENOMIC DNA]</scope>
    <source>
        <strain evidence="5 6">NS331</strain>
    </source>
</reference>
<accession>A0A147H7W3</accession>